<dbReference type="Gene3D" id="3.40.50.200">
    <property type="entry name" value="Peptidase S8/S53 domain"/>
    <property type="match status" value="2"/>
</dbReference>
<keyword evidence="7 9" id="KW-0720">Serine protease</keyword>
<comment type="caution">
    <text evidence="14">The sequence shown here is derived from an EMBL/GenBank/DDBJ whole genome shotgun (WGS) entry which is preliminary data.</text>
</comment>
<protein>
    <submittedName>
        <fullName evidence="14">S8 family serine peptidase</fullName>
    </submittedName>
</protein>
<dbReference type="GO" id="GO:0006508">
    <property type="term" value="P:proteolysis"/>
    <property type="evidence" value="ECO:0007669"/>
    <property type="project" value="UniProtKB-KW"/>
</dbReference>
<evidence type="ECO:0000256" key="4">
    <source>
        <dbReference type="ARBA" id="ARBA00022670"/>
    </source>
</evidence>
<evidence type="ECO:0000256" key="9">
    <source>
        <dbReference type="PROSITE-ProRule" id="PRU01240"/>
    </source>
</evidence>
<dbReference type="Pfam" id="PF02225">
    <property type="entry name" value="PA"/>
    <property type="match status" value="1"/>
</dbReference>
<keyword evidence="5 11" id="KW-0732">Signal</keyword>
<evidence type="ECO:0000256" key="2">
    <source>
        <dbReference type="ARBA" id="ARBA00022512"/>
    </source>
</evidence>
<comment type="similarity">
    <text evidence="1 9 10">Belongs to the peptidase S8 family.</text>
</comment>
<dbReference type="InterPro" id="IPR022398">
    <property type="entry name" value="Peptidase_S8_His-AS"/>
</dbReference>
<feature type="chain" id="PRO_5039422921" evidence="11">
    <location>
        <begin position="18"/>
        <end position="767"/>
    </location>
</feature>
<evidence type="ECO:0000256" key="3">
    <source>
        <dbReference type="ARBA" id="ARBA00022525"/>
    </source>
</evidence>
<dbReference type="CDD" id="cd02133">
    <property type="entry name" value="PA_C5a_like"/>
    <property type="match status" value="1"/>
</dbReference>
<dbReference type="SUPFAM" id="SSF52025">
    <property type="entry name" value="PA domain"/>
    <property type="match status" value="1"/>
</dbReference>
<feature type="active site" description="Charge relay system" evidence="8 9">
    <location>
        <position position="190"/>
    </location>
</feature>
<dbReference type="InterPro" id="IPR036852">
    <property type="entry name" value="Peptidase_S8/S53_dom_sf"/>
</dbReference>
<keyword evidence="15" id="KW-1185">Reference proteome</keyword>
<dbReference type="SUPFAM" id="SSF52743">
    <property type="entry name" value="Subtilisin-like"/>
    <property type="match status" value="1"/>
</dbReference>
<dbReference type="Pfam" id="PF00082">
    <property type="entry name" value="Peptidase_S8"/>
    <property type="match status" value="1"/>
</dbReference>
<dbReference type="InterPro" id="IPR050131">
    <property type="entry name" value="Peptidase_S8_subtilisin-like"/>
</dbReference>
<dbReference type="RefSeq" id="WP_163250742.1">
    <property type="nucleotide sequence ID" value="NZ_JAAIUV010000005.1"/>
</dbReference>
<keyword evidence="2" id="KW-0134">Cell wall</keyword>
<dbReference type="CDD" id="cd07474">
    <property type="entry name" value="Peptidases_S8_subtilisin_Vpr-like"/>
    <property type="match status" value="1"/>
</dbReference>
<proteinExistence type="inferred from homology"/>
<dbReference type="PROSITE" id="PS00136">
    <property type="entry name" value="SUBTILASE_ASP"/>
    <property type="match status" value="1"/>
</dbReference>
<dbReference type="GO" id="GO:0004252">
    <property type="term" value="F:serine-type endopeptidase activity"/>
    <property type="evidence" value="ECO:0007669"/>
    <property type="project" value="UniProtKB-UniRule"/>
</dbReference>
<feature type="domain" description="Peptidase S8/S53" evidence="12">
    <location>
        <begin position="142"/>
        <end position="523"/>
    </location>
</feature>
<keyword evidence="4 9" id="KW-0645">Protease</keyword>
<evidence type="ECO:0000256" key="1">
    <source>
        <dbReference type="ARBA" id="ARBA00011073"/>
    </source>
</evidence>
<dbReference type="InterPro" id="IPR000209">
    <property type="entry name" value="Peptidase_S8/S53_dom"/>
</dbReference>
<evidence type="ECO:0000313" key="14">
    <source>
        <dbReference type="EMBL" id="NEX78242.1"/>
    </source>
</evidence>
<dbReference type="Gene3D" id="3.50.30.30">
    <property type="match status" value="1"/>
</dbReference>
<organism evidence="14 15">
    <name type="scientific">Neobacillus thermocopriae</name>
    <dbReference type="NCBI Taxonomy" id="1215031"/>
    <lineage>
        <taxon>Bacteria</taxon>
        <taxon>Bacillati</taxon>
        <taxon>Bacillota</taxon>
        <taxon>Bacilli</taxon>
        <taxon>Bacillales</taxon>
        <taxon>Bacillaceae</taxon>
        <taxon>Neobacillus</taxon>
    </lineage>
</organism>
<evidence type="ECO:0000256" key="8">
    <source>
        <dbReference type="PIRSR" id="PIRSR615500-1"/>
    </source>
</evidence>
<dbReference type="Proteomes" id="UP000481621">
    <property type="component" value="Unassembled WGS sequence"/>
</dbReference>
<dbReference type="EMBL" id="JAAIUV010000005">
    <property type="protein sequence ID" value="NEX78242.1"/>
    <property type="molecule type" value="Genomic_DNA"/>
</dbReference>
<keyword evidence="6 9" id="KW-0378">Hydrolase</keyword>
<accession>A0A6B3TNR6</accession>
<evidence type="ECO:0000259" key="12">
    <source>
        <dbReference type="Pfam" id="PF00082"/>
    </source>
</evidence>
<dbReference type="InterPro" id="IPR023828">
    <property type="entry name" value="Peptidase_S8_Ser-AS"/>
</dbReference>
<feature type="signal peptide" evidence="11">
    <location>
        <begin position="1"/>
        <end position="17"/>
    </location>
</feature>
<evidence type="ECO:0000313" key="15">
    <source>
        <dbReference type="Proteomes" id="UP000481621"/>
    </source>
</evidence>
<dbReference type="AlphaFoldDB" id="A0A6B3TNR6"/>
<dbReference type="PROSITE" id="PS00137">
    <property type="entry name" value="SUBTILASE_HIS"/>
    <property type="match status" value="1"/>
</dbReference>
<dbReference type="PRINTS" id="PR00723">
    <property type="entry name" value="SUBTILISIN"/>
</dbReference>
<dbReference type="InterPro" id="IPR003137">
    <property type="entry name" value="PA_domain"/>
</dbReference>
<dbReference type="PANTHER" id="PTHR43806">
    <property type="entry name" value="PEPTIDASE S8"/>
    <property type="match status" value="1"/>
</dbReference>
<dbReference type="PANTHER" id="PTHR43806:SF65">
    <property type="entry name" value="SERINE PROTEASE APRX"/>
    <property type="match status" value="1"/>
</dbReference>
<evidence type="ECO:0000256" key="11">
    <source>
        <dbReference type="SAM" id="SignalP"/>
    </source>
</evidence>
<dbReference type="PROSITE" id="PS00138">
    <property type="entry name" value="SUBTILASE_SER"/>
    <property type="match status" value="1"/>
</dbReference>
<feature type="active site" description="Charge relay system" evidence="8 9">
    <location>
        <position position="479"/>
    </location>
</feature>
<evidence type="ECO:0000256" key="7">
    <source>
        <dbReference type="ARBA" id="ARBA00022825"/>
    </source>
</evidence>
<evidence type="ECO:0000259" key="13">
    <source>
        <dbReference type="Pfam" id="PF02225"/>
    </source>
</evidence>
<dbReference type="InterPro" id="IPR015500">
    <property type="entry name" value="Peptidase_S8_subtilisin-rel"/>
</dbReference>
<feature type="domain" description="PA" evidence="13">
    <location>
        <begin position="351"/>
        <end position="413"/>
    </location>
</feature>
<evidence type="ECO:0000256" key="5">
    <source>
        <dbReference type="ARBA" id="ARBA00022729"/>
    </source>
</evidence>
<feature type="active site" description="Charge relay system" evidence="8 9">
    <location>
        <position position="151"/>
    </location>
</feature>
<dbReference type="InterPro" id="IPR034213">
    <property type="entry name" value="S8_Vpr-like"/>
</dbReference>
<reference evidence="14" key="1">
    <citation type="submission" date="2020-02" db="EMBL/GenBank/DDBJ databases">
        <title>Bacillus sedimentmangrovi sp. nov., isolated from sediment of the mangrove ecosystem.</title>
        <authorList>
            <person name="Liu G."/>
        </authorList>
    </citation>
    <scope>NUCLEOTIDE SEQUENCE [LARGE SCALE GENOMIC DNA]</scope>
    <source>
        <strain evidence="14">SgZ-7</strain>
    </source>
</reference>
<evidence type="ECO:0000256" key="6">
    <source>
        <dbReference type="ARBA" id="ARBA00022801"/>
    </source>
</evidence>
<keyword evidence="3" id="KW-0964">Secreted</keyword>
<dbReference type="InterPro" id="IPR023827">
    <property type="entry name" value="Peptidase_S8_Asp-AS"/>
</dbReference>
<name>A0A6B3TNR6_9BACI</name>
<evidence type="ECO:0000256" key="10">
    <source>
        <dbReference type="RuleBase" id="RU003355"/>
    </source>
</evidence>
<gene>
    <name evidence="14" type="ORF">G4Z05_04960</name>
</gene>
<sequence length="767" mass="84310">MKLLLALILAFQVPTMAQSLPNNHVKSNVSIPKKPLIHPPIPKPTKNIIAIVMLDKIQTEAQIKELIKPFKDIKLRRIFKEAINGFSIEGSPEAIAQLANRYPVKHISPVNEYRVETQESVRIIGGEGARRFFDKQNRRLTGKGIKVAVIDTGVDYTHPDLRRNYAGGHDLVDNDKDPMETRSPGTATIHGTHVAGIIAGNGRIKGVAPEAKILAYRALGPGGGGTTEQVLAAIDQAIKDKVDIMNLSLGNTVNGPDLPLSQALDNAVDKGIVAVAASGNSGPKIWSVGSPGTSSKAISVGASTPTMEIPYLLIEGIRNKFRIQPMEGSGKWNLDRSLELADGGIGRKQDLKNVRGKIVLIKRGTLTFSEKAQNAMEAGAKAVLIYNNTSGNFIGNLEAPLHFPIGTLSKQEGFLLKKEMKNRRLFVRISITKEKDQLADFSSRGPVTGTWEIKPDIVAPGVAINSTIPGGYMSLQGTSMAAPHVAGAAALIKQAHPDWTPEQIKAALMNTAKPLTKSSDMNRSTKLGRLTDKPEFLSQSNAPHYRTFEQGAGRIQVDEAINAQSLVSPGSIRFGKFTEQNNVHKMVLRVENTSSRPQRYSFEIPKHVEGLMWHLPKTFSLKARESREITVELKVNPEIFKEKIHDGYLTLKAGKSQIHIPYLYVLTEPNYPRIMGFEFAEGDVPNTYRYEVYLPGGAEEFGIALFHPDDYRFIGFLDTSTNVKKGLIQKELKVTDIPYKGTFLVKVFAKKAGKEDSIQTMIMIEKR</sequence>
<dbReference type="InterPro" id="IPR046450">
    <property type="entry name" value="PA_dom_sf"/>
</dbReference>
<dbReference type="PROSITE" id="PS51892">
    <property type="entry name" value="SUBTILASE"/>
    <property type="match status" value="1"/>
</dbReference>